<dbReference type="EMBL" id="BGPR01045228">
    <property type="protein sequence ID" value="GBO22097.1"/>
    <property type="molecule type" value="Genomic_DNA"/>
</dbReference>
<feature type="non-terminal residue" evidence="1">
    <location>
        <position position="1"/>
    </location>
</feature>
<keyword evidence="2" id="KW-1185">Reference proteome</keyword>
<organism evidence="1 2">
    <name type="scientific">Araneus ventricosus</name>
    <name type="common">Orbweaver spider</name>
    <name type="synonym">Epeira ventricosa</name>
    <dbReference type="NCBI Taxonomy" id="182803"/>
    <lineage>
        <taxon>Eukaryota</taxon>
        <taxon>Metazoa</taxon>
        <taxon>Ecdysozoa</taxon>
        <taxon>Arthropoda</taxon>
        <taxon>Chelicerata</taxon>
        <taxon>Arachnida</taxon>
        <taxon>Araneae</taxon>
        <taxon>Araneomorphae</taxon>
        <taxon>Entelegynae</taxon>
        <taxon>Araneoidea</taxon>
        <taxon>Araneidae</taxon>
        <taxon>Araneus</taxon>
    </lineage>
</organism>
<evidence type="ECO:0000313" key="2">
    <source>
        <dbReference type="Proteomes" id="UP000499080"/>
    </source>
</evidence>
<proteinExistence type="predicted"/>
<evidence type="ECO:0000313" key="1">
    <source>
        <dbReference type="EMBL" id="GBO22097.1"/>
    </source>
</evidence>
<reference evidence="1 2" key="1">
    <citation type="journal article" date="2019" name="Sci. Rep.">
        <title>Orb-weaving spider Araneus ventricosus genome elucidates the spidroin gene catalogue.</title>
        <authorList>
            <person name="Kono N."/>
            <person name="Nakamura H."/>
            <person name="Ohtoshi R."/>
            <person name="Moran D.A.P."/>
            <person name="Shinohara A."/>
            <person name="Yoshida Y."/>
            <person name="Fujiwara M."/>
            <person name="Mori M."/>
            <person name="Tomita M."/>
            <person name="Arakawa K."/>
        </authorList>
    </citation>
    <scope>NUCLEOTIDE SEQUENCE [LARGE SCALE GENOMIC DNA]</scope>
</reference>
<dbReference type="Proteomes" id="UP000499080">
    <property type="component" value="Unassembled WGS sequence"/>
</dbReference>
<sequence length="55" mass="6170">IDTDRSGGMLCNWFPSLSQNIILTSPSAYLRILLWFGLRSLFIGSQRHVTSLASE</sequence>
<dbReference type="AlphaFoldDB" id="A0A4Y2VED6"/>
<comment type="caution">
    <text evidence="1">The sequence shown here is derived from an EMBL/GenBank/DDBJ whole genome shotgun (WGS) entry which is preliminary data.</text>
</comment>
<protein>
    <submittedName>
        <fullName evidence="1">Uncharacterized protein</fullName>
    </submittedName>
</protein>
<accession>A0A4Y2VED6</accession>
<name>A0A4Y2VED6_ARAVE</name>
<gene>
    <name evidence="1" type="ORF">AVEN_48224-2_1</name>
</gene>